<dbReference type="EMBL" id="WOYG01000001">
    <property type="protein sequence ID" value="NLV11597.1"/>
    <property type="molecule type" value="Genomic_DNA"/>
</dbReference>
<sequence length="342" mass="37267">MIAGSNILVTGGAGSVGRTLVRRLLDMDANVVRIFDNSEPDLAALQSQLDDERCRFLAGDIRDRHRLKRAIQNIDIVVHSAAMKHVDISEYNPFEAVKTNVMGLQNVVDAAIDSSVERLVFTSSDKAVNPANTMGTTKLLGEKLVTAGNKYAGRADLSLASVRFGNVIDSSQSVVPLFRRQIAEGGPVALTDNRMTRFFLTADEMCDLVVGALRNTNGGEVFLYQMAAMRIEHLAEVMIEELAPEYGYDPDAINIRHVGRRAGETLHEEVVTEREADRALEDGQLYAIPPESTEANGYLTHDGLQGFDPTESLVSSSANAEYLEKDEIASLLNRAGALQVSS</sequence>
<evidence type="ECO:0000256" key="1">
    <source>
        <dbReference type="ARBA" id="ARBA00007430"/>
    </source>
</evidence>
<dbReference type="AlphaFoldDB" id="A0A847UH67"/>
<dbReference type="InterPro" id="IPR051203">
    <property type="entry name" value="Polysaccharide_Synthase-Rel"/>
</dbReference>
<evidence type="ECO:0000313" key="3">
    <source>
        <dbReference type="EMBL" id="NLV11597.1"/>
    </source>
</evidence>
<proteinExistence type="inferred from homology"/>
<gene>
    <name evidence="3" type="ORF">GOC74_16865</name>
</gene>
<dbReference type="CDD" id="cd05237">
    <property type="entry name" value="UDP_invert_4-6DH_SDR_e"/>
    <property type="match status" value="1"/>
</dbReference>
<dbReference type="Proteomes" id="UP000608662">
    <property type="component" value="Unassembled WGS sequence"/>
</dbReference>
<name>A0A847UH67_9EURY</name>
<feature type="domain" description="Polysaccharide biosynthesis protein CapD-like" evidence="2">
    <location>
        <begin position="7"/>
        <end position="288"/>
    </location>
</feature>
<dbReference type="PANTHER" id="PTHR43318">
    <property type="entry name" value="UDP-N-ACETYLGLUCOSAMINE 4,6-DEHYDRATASE"/>
    <property type="match status" value="1"/>
</dbReference>
<accession>A0A847UH67</accession>
<dbReference type="Pfam" id="PF02719">
    <property type="entry name" value="Polysacc_synt_2"/>
    <property type="match status" value="1"/>
</dbReference>
<evidence type="ECO:0000313" key="4">
    <source>
        <dbReference type="Proteomes" id="UP000608662"/>
    </source>
</evidence>
<reference evidence="3" key="1">
    <citation type="submission" date="2019-12" db="EMBL/GenBank/DDBJ databases">
        <title>Whole-genome sequence of Halomicrobium mukohataei pws1.</title>
        <authorList>
            <person name="Verma D.K."/>
            <person name="Gopal K."/>
            <person name="Prasad E.S."/>
        </authorList>
    </citation>
    <scope>NUCLEOTIDE SEQUENCE</scope>
    <source>
        <strain evidence="3">Pws1</strain>
    </source>
</reference>
<dbReference type="SUPFAM" id="SSF51735">
    <property type="entry name" value="NAD(P)-binding Rossmann-fold domains"/>
    <property type="match status" value="1"/>
</dbReference>
<comment type="caution">
    <text evidence="3">The sequence shown here is derived from an EMBL/GenBank/DDBJ whole genome shotgun (WGS) entry which is preliminary data.</text>
</comment>
<dbReference type="InterPro" id="IPR003869">
    <property type="entry name" value="Polysac_CapD-like"/>
</dbReference>
<dbReference type="InterPro" id="IPR036291">
    <property type="entry name" value="NAD(P)-bd_dom_sf"/>
</dbReference>
<dbReference type="Gene3D" id="3.40.50.720">
    <property type="entry name" value="NAD(P)-binding Rossmann-like Domain"/>
    <property type="match status" value="1"/>
</dbReference>
<comment type="similarity">
    <text evidence="1">Belongs to the polysaccharide synthase family.</text>
</comment>
<dbReference type="OrthoDB" id="4907at2157"/>
<organism evidence="3 4">
    <name type="scientific">Halomicrobium mukohataei</name>
    <dbReference type="NCBI Taxonomy" id="57705"/>
    <lineage>
        <taxon>Archaea</taxon>
        <taxon>Methanobacteriati</taxon>
        <taxon>Methanobacteriota</taxon>
        <taxon>Stenosarchaea group</taxon>
        <taxon>Halobacteria</taxon>
        <taxon>Halobacteriales</taxon>
        <taxon>Haloarculaceae</taxon>
        <taxon>Halomicrobium</taxon>
    </lineage>
</organism>
<evidence type="ECO:0000259" key="2">
    <source>
        <dbReference type="Pfam" id="PF02719"/>
    </source>
</evidence>
<dbReference type="RefSeq" id="WP_170095252.1">
    <property type="nucleotide sequence ID" value="NZ_WOYG01000001.1"/>
</dbReference>
<dbReference type="PANTHER" id="PTHR43318:SF2">
    <property type="entry name" value="UDP-N-ACETYLGLUCOSAMINE 4,6-DEHYDRATASE (INVERTING)"/>
    <property type="match status" value="1"/>
</dbReference>
<protein>
    <submittedName>
        <fullName evidence="3">SDR family NAD(P)-dependent oxidoreductase</fullName>
    </submittedName>
</protein>